<comment type="caution">
    <text evidence="1">The sequence shown here is derived from an EMBL/GenBank/DDBJ whole genome shotgun (WGS) entry which is preliminary data.</text>
</comment>
<name>A0A5C6BA76_9BACT</name>
<protein>
    <submittedName>
        <fullName evidence="1">Uncharacterized protein</fullName>
    </submittedName>
</protein>
<proteinExistence type="predicted"/>
<dbReference type="AlphaFoldDB" id="A0A5C6BA76"/>
<evidence type="ECO:0000313" key="1">
    <source>
        <dbReference type="EMBL" id="TWU08542.1"/>
    </source>
</evidence>
<gene>
    <name evidence="1" type="ORF">Pla52n_11250</name>
</gene>
<dbReference type="Proteomes" id="UP000320176">
    <property type="component" value="Unassembled WGS sequence"/>
</dbReference>
<dbReference type="EMBL" id="SJPN01000001">
    <property type="protein sequence ID" value="TWU08542.1"/>
    <property type="molecule type" value="Genomic_DNA"/>
</dbReference>
<accession>A0A5C6BA76</accession>
<organism evidence="1 2">
    <name type="scientific">Stieleria varia</name>
    <dbReference type="NCBI Taxonomy" id="2528005"/>
    <lineage>
        <taxon>Bacteria</taxon>
        <taxon>Pseudomonadati</taxon>
        <taxon>Planctomycetota</taxon>
        <taxon>Planctomycetia</taxon>
        <taxon>Pirellulales</taxon>
        <taxon>Pirellulaceae</taxon>
        <taxon>Stieleria</taxon>
    </lineage>
</organism>
<sequence length="241" mass="27241">MILATRFVPLNVDSKNPDHVESLWQWTDETVIPAEQRRMLLENGIRVGRVTESGRFESKLTELSQPTSTDEVTEFLVKADVASENPAGKDRIPLRMGKRYEFPVRLPVEGALTPLVRYDDQVIGRSLDEPQFLFAMTANRGKSSREIELQLVPEIQHGAMRQRWTSSDSALRIDTRRDAWTLDPLHFSLTGGENDVFVIGETLPRRGLGRLMLSGEDAGRVEQQMVLVLSFQDIPSPVDNL</sequence>
<reference evidence="1 2" key="1">
    <citation type="submission" date="2019-02" db="EMBL/GenBank/DDBJ databases">
        <title>Deep-cultivation of Planctomycetes and their phenomic and genomic characterization uncovers novel biology.</title>
        <authorList>
            <person name="Wiegand S."/>
            <person name="Jogler M."/>
            <person name="Boedeker C."/>
            <person name="Pinto D."/>
            <person name="Vollmers J."/>
            <person name="Rivas-Marin E."/>
            <person name="Kohn T."/>
            <person name="Peeters S.H."/>
            <person name="Heuer A."/>
            <person name="Rast P."/>
            <person name="Oberbeckmann S."/>
            <person name="Bunk B."/>
            <person name="Jeske O."/>
            <person name="Meyerdierks A."/>
            <person name="Storesund J.E."/>
            <person name="Kallscheuer N."/>
            <person name="Luecker S."/>
            <person name="Lage O.M."/>
            <person name="Pohl T."/>
            <person name="Merkel B.J."/>
            <person name="Hornburger P."/>
            <person name="Mueller R.-W."/>
            <person name="Bruemmer F."/>
            <person name="Labrenz M."/>
            <person name="Spormann A.M."/>
            <person name="Op Den Camp H."/>
            <person name="Overmann J."/>
            <person name="Amann R."/>
            <person name="Jetten M.S.M."/>
            <person name="Mascher T."/>
            <person name="Medema M.H."/>
            <person name="Devos D.P."/>
            <person name="Kaster A.-K."/>
            <person name="Ovreas L."/>
            <person name="Rohde M."/>
            <person name="Galperin M.Y."/>
            <person name="Jogler C."/>
        </authorList>
    </citation>
    <scope>NUCLEOTIDE SEQUENCE [LARGE SCALE GENOMIC DNA]</scope>
    <source>
        <strain evidence="1 2">Pla52n</strain>
    </source>
</reference>
<keyword evidence="2" id="KW-1185">Reference proteome</keyword>
<evidence type="ECO:0000313" key="2">
    <source>
        <dbReference type="Proteomes" id="UP000320176"/>
    </source>
</evidence>